<keyword evidence="1" id="KW-0812">Transmembrane</keyword>
<comment type="caution">
    <text evidence="3">The sequence shown here is derived from an EMBL/GenBank/DDBJ whole genome shotgun (WGS) entry which is preliminary data.</text>
</comment>
<dbReference type="AlphaFoldDB" id="A0A833AFS4"/>
<keyword evidence="1" id="KW-1133">Transmembrane helix</keyword>
<evidence type="ECO:0000313" key="5">
    <source>
        <dbReference type="Proteomes" id="UP000324162"/>
    </source>
</evidence>
<evidence type="ECO:0000313" key="2">
    <source>
        <dbReference type="EMBL" id="KAA1152918.1"/>
    </source>
</evidence>
<reference evidence="4 5" key="1">
    <citation type="submission" date="2019-01" db="EMBL/GenBank/DDBJ databases">
        <title>Genome sequences of marine Pseudoalteromonas species.</title>
        <authorList>
            <person name="Boraston A.B."/>
            <person name="Hehemann J.-H."/>
            <person name="Vickers C.J."/>
            <person name="Salama-Alber O."/>
            <person name="Abe K."/>
            <person name="Hettle A.J."/>
        </authorList>
    </citation>
    <scope>NUCLEOTIDE SEQUENCE [LARGE SCALE GENOMIC DNA]</scope>
    <source>
        <strain evidence="3 5">PS42</strain>
        <strain evidence="2 4">PS47</strain>
    </source>
</reference>
<sequence>MIKLVSYLFYSLCIFICFYNNATTYYKCVTEKETVFSQFPCDHRATTYKVNTTNILQNVPEVDYRKQLNDLERERLLAGLQAELRSNNHKLTILDREKERAEYKQQQRLNHILADDEKNRITKDITKNIKRINEEYKKEVFAIAKKIKELEKKILIYK</sequence>
<evidence type="ECO:0000313" key="4">
    <source>
        <dbReference type="Proteomes" id="UP000322915"/>
    </source>
</evidence>
<dbReference type="Proteomes" id="UP000324162">
    <property type="component" value="Unassembled WGS sequence"/>
</dbReference>
<protein>
    <submittedName>
        <fullName evidence="3">DUF4124 domain-containing protein</fullName>
    </submittedName>
</protein>
<feature type="transmembrane region" description="Helical" evidence="1">
    <location>
        <begin position="7"/>
        <end position="26"/>
    </location>
</feature>
<evidence type="ECO:0000313" key="3">
    <source>
        <dbReference type="EMBL" id="KAA1159461.1"/>
    </source>
</evidence>
<evidence type="ECO:0000256" key="1">
    <source>
        <dbReference type="SAM" id="Phobius"/>
    </source>
</evidence>
<keyword evidence="1" id="KW-0472">Membrane</keyword>
<keyword evidence="4" id="KW-1185">Reference proteome</keyword>
<dbReference type="EMBL" id="SEUK01000051">
    <property type="protein sequence ID" value="KAA1159461.1"/>
    <property type="molecule type" value="Genomic_DNA"/>
</dbReference>
<proteinExistence type="predicted"/>
<accession>A0A833AFS4</accession>
<dbReference type="RefSeq" id="WP_149606361.1">
    <property type="nucleotide sequence ID" value="NZ_SEUJ01000074.1"/>
</dbReference>
<dbReference type="EMBL" id="SEUJ01000074">
    <property type="protein sequence ID" value="KAA1152918.1"/>
    <property type="molecule type" value="Genomic_DNA"/>
</dbReference>
<dbReference type="Proteomes" id="UP000322915">
    <property type="component" value="Unassembled WGS sequence"/>
</dbReference>
<gene>
    <name evidence="3" type="ORF">EU508_12930</name>
    <name evidence="2" type="ORF">EU509_14400</name>
</gene>
<organism evidence="3 5">
    <name type="scientific">Pseudoalteromonas fuliginea</name>
    <dbReference type="NCBI Taxonomy" id="1872678"/>
    <lineage>
        <taxon>Bacteria</taxon>
        <taxon>Pseudomonadati</taxon>
        <taxon>Pseudomonadota</taxon>
        <taxon>Gammaproteobacteria</taxon>
        <taxon>Alteromonadales</taxon>
        <taxon>Pseudoalteromonadaceae</taxon>
        <taxon>Pseudoalteromonas</taxon>
    </lineage>
</organism>
<name>A0A833AFS4_9GAMM</name>